<gene>
    <name evidence="1" type="ORF">ICL16_03780</name>
</gene>
<name>A0A8J6XF95_9CYAN</name>
<organism evidence="1 2">
    <name type="scientific">Iningainema tapete BLCC-T55</name>
    <dbReference type="NCBI Taxonomy" id="2748662"/>
    <lineage>
        <taxon>Bacteria</taxon>
        <taxon>Bacillati</taxon>
        <taxon>Cyanobacteriota</taxon>
        <taxon>Cyanophyceae</taxon>
        <taxon>Nostocales</taxon>
        <taxon>Scytonemataceae</taxon>
        <taxon>Iningainema tapete</taxon>
    </lineage>
</organism>
<evidence type="ECO:0000313" key="2">
    <source>
        <dbReference type="Proteomes" id="UP000629098"/>
    </source>
</evidence>
<evidence type="ECO:0000313" key="1">
    <source>
        <dbReference type="EMBL" id="MBD2771266.1"/>
    </source>
</evidence>
<dbReference type="EMBL" id="JACXAE010000013">
    <property type="protein sequence ID" value="MBD2771266.1"/>
    <property type="molecule type" value="Genomic_DNA"/>
</dbReference>
<sequence length="131" mass="14861">MTLEIEITPELEQQLQQAAEKAGVTPDAYIVRLLQQNLKPTHSLPENEVELLQRIDRSLSHIEWQRYSDLLSKRDAQTLTPTEHNELIAVSEQIELANAHRIEALGELSRIRNTSINDLIAELGLGQIVYA</sequence>
<dbReference type="RefSeq" id="WP_190825550.1">
    <property type="nucleotide sequence ID" value="NZ_CAWPPI010000013.1"/>
</dbReference>
<comment type="caution">
    <text evidence="1">The sequence shown here is derived from an EMBL/GenBank/DDBJ whole genome shotgun (WGS) entry which is preliminary data.</text>
</comment>
<keyword evidence="2" id="KW-1185">Reference proteome</keyword>
<dbReference type="Proteomes" id="UP000629098">
    <property type="component" value="Unassembled WGS sequence"/>
</dbReference>
<accession>A0A8J6XF95</accession>
<dbReference type="AlphaFoldDB" id="A0A8J6XF95"/>
<proteinExistence type="predicted"/>
<protein>
    <submittedName>
        <fullName evidence="1">Uncharacterized protein</fullName>
    </submittedName>
</protein>
<reference evidence="1" key="1">
    <citation type="submission" date="2020-09" db="EMBL/GenBank/DDBJ databases">
        <title>Iningainema tapete sp. nov. (Scytonemataceae, Cyanobacteria) from greenhouses in central Florida (USA) produces two types of nodularin with biosynthetic potential for microcystin-LR and anabaenopeptins.</title>
        <authorList>
            <person name="Berthold D.E."/>
            <person name="Lefler F.W."/>
            <person name="Huang I.-S."/>
            <person name="Abdulla H."/>
            <person name="Zimba P.V."/>
            <person name="Laughinghouse H.D. IV."/>
        </authorList>
    </citation>
    <scope>NUCLEOTIDE SEQUENCE</scope>
    <source>
        <strain evidence="1">BLCCT55</strain>
    </source>
</reference>